<dbReference type="Pfam" id="PF07992">
    <property type="entry name" value="Pyr_redox_2"/>
    <property type="match status" value="1"/>
</dbReference>
<evidence type="ECO:0000256" key="3">
    <source>
        <dbReference type="ARBA" id="ARBA00022630"/>
    </source>
</evidence>
<dbReference type="RefSeq" id="WP_344909981.1">
    <property type="nucleotide sequence ID" value="NZ_BAABDL010000022.1"/>
</dbReference>
<evidence type="ECO:0000256" key="4">
    <source>
        <dbReference type="ARBA" id="ARBA00022827"/>
    </source>
</evidence>
<evidence type="ECO:0000256" key="6">
    <source>
        <dbReference type="ARBA" id="ARBA00023284"/>
    </source>
</evidence>
<feature type="domain" description="FAD/NAD(P)-binding" evidence="8">
    <location>
        <begin position="1"/>
        <end position="289"/>
    </location>
</feature>
<dbReference type="PRINTS" id="PR00411">
    <property type="entry name" value="PNDRDTASEI"/>
</dbReference>
<evidence type="ECO:0000256" key="5">
    <source>
        <dbReference type="ARBA" id="ARBA00023002"/>
    </source>
</evidence>
<keyword evidence="10" id="KW-1185">Reference proteome</keyword>
<name>A0ABP7V6V9_9BACI</name>
<keyword evidence="5" id="KW-0560">Oxidoreductase</keyword>
<dbReference type="InterPro" id="IPR050260">
    <property type="entry name" value="FAD-bd_OxRdtase"/>
</dbReference>
<dbReference type="Gene3D" id="3.50.50.60">
    <property type="entry name" value="FAD/NAD(P)-binding domain"/>
    <property type="match status" value="2"/>
</dbReference>
<dbReference type="InterPro" id="IPR023753">
    <property type="entry name" value="FAD/NAD-binding_dom"/>
</dbReference>
<gene>
    <name evidence="9" type="ORF">GCM10022410_04870</name>
</gene>
<evidence type="ECO:0000256" key="2">
    <source>
        <dbReference type="ARBA" id="ARBA00009130"/>
    </source>
</evidence>
<keyword evidence="6" id="KW-0676">Redox-active center</keyword>
<dbReference type="PANTHER" id="PTHR43429">
    <property type="entry name" value="PYRIDINE NUCLEOTIDE-DISULFIDE OXIDOREDUCTASE DOMAIN-CONTAINING"/>
    <property type="match status" value="1"/>
</dbReference>
<evidence type="ECO:0000256" key="1">
    <source>
        <dbReference type="ARBA" id="ARBA00001974"/>
    </source>
</evidence>
<dbReference type="InterPro" id="IPR036188">
    <property type="entry name" value="FAD/NAD-bd_sf"/>
</dbReference>
<dbReference type="PANTHER" id="PTHR43429:SF1">
    <property type="entry name" value="NAD(P)H SULFUR OXIDOREDUCTASE (COA-DEPENDENT)"/>
    <property type="match status" value="1"/>
</dbReference>
<keyword evidence="4" id="KW-0274">FAD</keyword>
<dbReference type="SUPFAM" id="SSF51905">
    <property type="entry name" value="FAD/NAD(P)-binding domain"/>
    <property type="match status" value="1"/>
</dbReference>
<evidence type="ECO:0000313" key="10">
    <source>
        <dbReference type="Proteomes" id="UP001501734"/>
    </source>
</evidence>
<evidence type="ECO:0000313" key="9">
    <source>
        <dbReference type="EMBL" id="GAA4060833.1"/>
    </source>
</evidence>
<evidence type="ECO:0000259" key="7">
    <source>
        <dbReference type="Pfam" id="PF02852"/>
    </source>
</evidence>
<dbReference type="NCBIfam" id="NF007123">
    <property type="entry name" value="PRK09564.1"/>
    <property type="match status" value="1"/>
</dbReference>
<dbReference type="Pfam" id="PF02852">
    <property type="entry name" value="Pyr_redox_dim"/>
    <property type="match status" value="1"/>
</dbReference>
<organism evidence="9 10">
    <name type="scientific">Amphibacillus indicireducens</name>
    <dbReference type="NCBI Taxonomy" id="1076330"/>
    <lineage>
        <taxon>Bacteria</taxon>
        <taxon>Bacillati</taxon>
        <taxon>Bacillota</taxon>
        <taxon>Bacilli</taxon>
        <taxon>Bacillales</taxon>
        <taxon>Bacillaceae</taxon>
        <taxon>Amphibacillus</taxon>
    </lineage>
</organism>
<dbReference type="Proteomes" id="UP001501734">
    <property type="component" value="Unassembled WGS sequence"/>
</dbReference>
<feature type="domain" description="Pyridine nucleotide-disulphide oxidoreductase dimerisation" evidence="7">
    <location>
        <begin position="328"/>
        <end position="429"/>
    </location>
</feature>
<proteinExistence type="inferred from homology"/>
<dbReference type="PRINTS" id="PR00368">
    <property type="entry name" value="FADPNR"/>
</dbReference>
<dbReference type="SUPFAM" id="SSF55424">
    <property type="entry name" value="FAD/NAD-linked reductases, dimerisation (C-terminal) domain"/>
    <property type="match status" value="1"/>
</dbReference>
<comment type="caution">
    <text evidence="9">The sequence shown here is derived from an EMBL/GenBank/DDBJ whole genome shotgun (WGS) entry which is preliminary data.</text>
</comment>
<protein>
    <submittedName>
        <fullName evidence="9">FAD-dependent oxidoreductase</fullName>
    </submittedName>
</protein>
<reference evidence="10" key="1">
    <citation type="journal article" date="2019" name="Int. J. Syst. Evol. Microbiol.">
        <title>The Global Catalogue of Microorganisms (GCM) 10K type strain sequencing project: providing services to taxonomists for standard genome sequencing and annotation.</title>
        <authorList>
            <consortium name="The Broad Institute Genomics Platform"/>
            <consortium name="The Broad Institute Genome Sequencing Center for Infectious Disease"/>
            <person name="Wu L."/>
            <person name="Ma J."/>
        </authorList>
    </citation>
    <scope>NUCLEOTIDE SEQUENCE [LARGE SCALE GENOMIC DNA]</scope>
    <source>
        <strain evidence="10">JCM 17250</strain>
    </source>
</reference>
<keyword evidence="3" id="KW-0285">Flavoprotein</keyword>
<comment type="similarity">
    <text evidence="2">Belongs to the class-III pyridine nucleotide-disulfide oxidoreductase family.</text>
</comment>
<sequence>MKYVIIGGVAAGMSAAMEIYRTDNAAEITVLERGSDYSYGQCGLPYTVNGVVPSFDDVVEQTPEQFREKFGIDARTEMVVTEVNTDEGEVVAVDQQSDESITFTYDRLLIATGSDPIKPDWDGIDLDGIYPLKTIDDTKKLVSALTDNVKHVTVIGAGYIGLEMAEVLRTRDLDVRMIQRENQLANIFDPDMAKHIEDEARKQKIEVILEETVESFSGNGRVEEVITDKGSYQTDLVLLAIGVKPNTEFLESTGIHLLDNGAILVNDYMQTSIENVYAAGDCASQYHRVKQINDFIPLGTTANKQGRIAGMNMAGGAHTFNGIVGTTIVKFFDFALGRTGLSEKEADQLGIPFDVVSSEGISHAGYYPETEKLYLKLIYHTETKQLLGGQVIGKKGVSKRVDVLATALYAKLTITQILDLDLSYAPPYNGVWDPLQQLVRKSGLG</sequence>
<dbReference type="InterPro" id="IPR016156">
    <property type="entry name" value="FAD/NAD-linked_Rdtase_dimer_sf"/>
</dbReference>
<dbReference type="InterPro" id="IPR004099">
    <property type="entry name" value="Pyr_nucl-diS_OxRdtase_dimer"/>
</dbReference>
<evidence type="ECO:0000259" key="8">
    <source>
        <dbReference type="Pfam" id="PF07992"/>
    </source>
</evidence>
<dbReference type="EMBL" id="BAABDL010000022">
    <property type="protein sequence ID" value="GAA4060833.1"/>
    <property type="molecule type" value="Genomic_DNA"/>
</dbReference>
<accession>A0ABP7V6V9</accession>
<comment type="cofactor">
    <cofactor evidence="1">
        <name>FAD</name>
        <dbReference type="ChEBI" id="CHEBI:57692"/>
    </cofactor>
</comment>